<evidence type="ECO:0000259" key="1">
    <source>
        <dbReference type="Pfam" id="PF00126"/>
    </source>
</evidence>
<dbReference type="Proteomes" id="UP000295493">
    <property type="component" value="Unassembled WGS sequence"/>
</dbReference>
<dbReference type="EMBL" id="SNWD01000015">
    <property type="protein sequence ID" value="TDN78779.1"/>
    <property type="molecule type" value="Genomic_DNA"/>
</dbReference>
<dbReference type="PANTHER" id="PTHR30432">
    <property type="entry name" value="TRANSCRIPTIONAL REGULATOR MODE"/>
    <property type="match status" value="1"/>
</dbReference>
<evidence type="ECO:0000313" key="2">
    <source>
        <dbReference type="EMBL" id="TDN78779.1"/>
    </source>
</evidence>
<dbReference type="SUPFAM" id="SSF46785">
    <property type="entry name" value="Winged helix' DNA-binding domain"/>
    <property type="match status" value="1"/>
</dbReference>
<dbReference type="AlphaFoldDB" id="A0A4R6FC55"/>
<dbReference type="InterPro" id="IPR036390">
    <property type="entry name" value="WH_DNA-bd_sf"/>
</dbReference>
<dbReference type="InterPro" id="IPR036388">
    <property type="entry name" value="WH-like_DNA-bd_sf"/>
</dbReference>
<reference evidence="2 3" key="1">
    <citation type="submission" date="2019-03" db="EMBL/GenBank/DDBJ databases">
        <title>Genomic Encyclopedia of Type Strains, Phase IV (KMG-IV): sequencing the most valuable type-strain genomes for metagenomic binning, comparative biology and taxonomic classification.</title>
        <authorList>
            <person name="Goeker M."/>
        </authorList>
    </citation>
    <scope>NUCLEOTIDE SEQUENCE [LARGE SCALE GENOMIC DNA]</scope>
    <source>
        <strain evidence="2 3">DSM 25059</strain>
    </source>
</reference>
<name>A0A4R6FC55_9SPHN</name>
<keyword evidence="3" id="KW-1185">Reference proteome</keyword>
<gene>
    <name evidence="2" type="ORF">EV664_11543</name>
</gene>
<sequence>MRIGALKLKLQLFCGDAIAIGPGKADLLDAIARGGSISAAGREMGMSYRRSWLLVDEMNRCWSAPLVEAHPGGGKRRGARLTATGERVLALYRALERELESAAKGGSFAALAEMIRTEPVHTP</sequence>
<organism evidence="2 3">
    <name type="scientific">Stakelama pacifica</name>
    <dbReference type="NCBI Taxonomy" id="517720"/>
    <lineage>
        <taxon>Bacteria</taxon>
        <taxon>Pseudomonadati</taxon>
        <taxon>Pseudomonadota</taxon>
        <taxon>Alphaproteobacteria</taxon>
        <taxon>Sphingomonadales</taxon>
        <taxon>Sphingomonadaceae</taxon>
        <taxon>Stakelama</taxon>
    </lineage>
</organism>
<evidence type="ECO:0000313" key="3">
    <source>
        <dbReference type="Proteomes" id="UP000295493"/>
    </source>
</evidence>
<dbReference type="Gene3D" id="1.10.10.10">
    <property type="entry name" value="Winged helix-like DNA-binding domain superfamily/Winged helix DNA-binding domain"/>
    <property type="match status" value="1"/>
</dbReference>
<dbReference type="InterPro" id="IPR051815">
    <property type="entry name" value="Molybdate_resp_trans_reg"/>
</dbReference>
<comment type="caution">
    <text evidence="2">The sequence shown here is derived from an EMBL/GenBank/DDBJ whole genome shotgun (WGS) entry which is preliminary data.</text>
</comment>
<dbReference type="PANTHER" id="PTHR30432:SF1">
    <property type="entry name" value="DNA-BINDING TRANSCRIPTIONAL DUAL REGULATOR MODE"/>
    <property type="match status" value="1"/>
</dbReference>
<accession>A0A4R6FC55</accession>
<feature type="domain" description="HTH lysR-type" evidence="1">
    <location>
        <begin position="27"/>
        <end position="86"/>
    </location>
</feature>
<dbReference type="GO" id="GO:0003700">
    <property type="term" value="F:DNA-binding transcription factor activity"/>
    <property type="evidence" value="ECO:0007669"/>
    <property type="project" value="InterPro"/>
</dbReference>
<dbReference type="OrthoDB" id="9800709at2"/>
<dbReference type="InterPro" id="IPR000847">
    <property type="entry name" value="LysR_HTH_N"/>
</dbReference>
<dbReference type="Pfam" id="PF00126">
    <property type="entry name" value="HTH_1"/>
    <property type="match status" value="1"/>
</dbReference>
<dbReference type="RefSeq" id="WP_133496827.1">
    <property type="nucleotide sequence ID" value="NZ_BMLU01000014.1"/>
</dbReference>
<proteinExistence type="predicted"/>
<protein>
    <submittedName>
        <fullName evidence="2">Molybdate transport system regulatory protein</fullName>
    </submittedName>
</protein>